<dbReference type="EMBL" id="KB445795">
    <property type="protein sequence ID" value="EMD38679.1"/>
    <property type="molecule type" value="Genomic_DNA"/>
</dbReference>
<feature type="domain" description="C2H2-type" evidence="3">
    <location>
        <begin position="161"/>
        <end position="181"/>
    </location>
</feature>
<sequence length="251" mass="28910">MVRTYRVSGDPGTSDITRRTRCLTATESLDGFSRPQHLRLPMGPLGPDQRAYGCKTYWSCRLDCGQSAYDDESTTMVDEDSQDDRESLHSGDDDDDAEKTEVEEEIEPKSLPRLDTLERPPVAGSSRKVFICLIDDCRMVFCDRQQRKRHMDAHFHGGQKYQCPMCDGRFTRRTSLERHCRKAGAGACLAFAETVAGADDKDLDWEYFRLPTTMHWFWEPQYITHVRKPAPKDPLIAKYIKYRQLYGLPLD</sequence>
<name>M2PQ62_CERS8</name>
<dbReference type="OrthoDB" id="3437960at2759"/>
<keyword evidence="5" id="KW-1185">Reference proteome</keyword>
<evidence type="ECO:0000313" key="5">
    <source>
        <dbReference type="Proteomes" id="UP000016930"/>
    </source>
</evidence>
<evidence type="ECO:0000259" key="3">
    <source>
        <dbReference type="PROSITE" id="PS50157"/>
    </source>
</evidence>
<dbReference type="Gene3D" id="3.30.160.60">
    <property type="entry name" value="Classic Zinc Finger"/>
    <property type="match status" value="1"/>
</dbReference>
<feature type="domain" description="C2H2-type" evidence="3">
    <location>
        <begin position="130"/>
        <end position="161"/>
    </location>
</feature>
<dbReference type="InterPro" id="IPR013087">
    <property type="entry name" value="Znf_C2H2_type"/>
</dbReference>
<keyword evidence="1" id="KW-0862">Zinc</keyword>
<feature type="compositionally biased region" description="Acidic residues" evidence="2">
    <location>
        <begin position="71"/>
        <end position="83"/>
    </location>
</feature>
<dbReference type="GO" id="GO:0008270">
    <property type="term" value="F:zinc ion binding"/>
    <property type="evidence" value="ECO:0007669"/>
    <property type="project" value="UniProtKB-KW"/>
</dbReference>
<evidence type="ECO:0000256" key="2">
    <source>
        <dbReference type="SAM" id="MobiDB-lite"/>
    </source>
</evidence>
<organism evidence="4 5">
    <name type="scientific">Ceriporiopsis subvermispora (strain B)</name>
    <name type="common">White-rot fungus</name>
    <name type="synonym">Gelatoporia subvermispora</name>
    <dbReference type="NCBI Taxonomy" id="914234"/>
    <lineage>
        <taxon>Eukaryota</taxon>
        <taxon>Fungi</taxon>
        <taxon>Dikarya</taxon>
        <taxon>Basidiomycota</taxon>
        <taxon>Agaricomycotina</taxon>
        <taxon>Agaricomycetes</taxon>
        <taxon>Polyporales</taxon>
        <taxon>Gelatoporiaceae</taxon>
        <taxon>Gelatoporia</taxon>
    </lineage>
</organism>
<protein>
    <recommendedName>
        <fullName evidence="3">C2H2-type domain-containing protein</fullName>
    </recommendedName>
</protein>
<dbReference type="HOGENOM" id="CLU_1106993_0_0_1"/>
<dbReference type="AlphaFoldDB" id="M2PQ62"/>
<feature type="compositionally biased region" description="Basic and acidic residues" evidence="2">
    <location>
        <begin position="107"/>
        <end position="118"/>
    </location>
</feature>
<feature type="region of interest" description="Disordered" evidence="2">
    <location>
        <begin position="71"/>
        <end position="119"/>
    </location>
</feature>
<feature type="compositionally biased region" description="Acidic residues" evidence="2">
    <location>
        <begin position="92"/>
        <end position="106"/>
    </location>
</feature>
<keyword evidence="1" id="KW-0863">Zinc-finger</keyword>
<proteinExistence type="predicted"/>
<evidence type="ECO:0000256" key="1">
    <source>
        <dbReference type="PROSITE-ProRule" id="PRU00042"/>
    </source>
</evidence>
<dbReference type="Proteomes" id="UP000016930">
    <property type="component" value="Unassembled WGS sequence"/>
</dbReference>
<accession>M2PQ62</accession>
<dbReference type="SMART" id="SM00355">
    <property type="entry name" value="ZnF_C2H2"/>
    <property type="match status" value="2"/>
</dbReference>
<gene>
    <name evidence="4" type="ORF">CERSUDRAFT_73129</name>
</gene>
<dbReference type="PROSITE" id="PS50157">
    <property type="entry name" value="ZINC_FINGER_C2H2_2"/>
    <property type="match status" value="2"/>
</dbReference>
<reference evidence="4 5" key="1">
    <citation type="journal article" date="2012" name="Proc. Natl. Acad. Sci. U.S.A.">
        <title>Comparative genomics of Ceriporiopsis subvermispora and Phanerochaete chrysosporium provide insight into selective ligninolysis.</title>
        <authorList>
            <person name="Fernandez-Fueyo E."/>
            <person name="Ruiz-Duenas F.J."/>
            <person name="Ferreira P."/>
            <person name="Floudas D."/>
            <person name="Hibbett D.S."/>
            <person name="Canessa P."/>
            <person name="Larrondo L.F."/>
            <person name="James T.Y."/>
            <person name="Seelenfreund D."/>
            <person name="Lobos S."/>
            <person name="Polanco R."/>
            <person name="Tello M."/>
            <person name="Honda Y."/>
            <person name="Watanabe T."/>
            <person name="Watanabe T."/>
            <person name="Ryu J.S."/>
            <person name="Kubicek C.P."/>
            <person name="Schmoll M."/>
            <person name="Gaskell J."/>
            <person name="Hammel K.E."/>
            <person name="St John F.J."/>
            <person name="Vanden Wymelenberg A."/>
            <person name="Sabat G."/>
            <person name="Splinter BonDurant S."/>
            <person name="Syed K."/>
            <person name="Yadav J.S."/>
            <person name="Doddapaneni H."/>
            <person name="Subramanian V."/>
            <person name="Lavin J.L."/>
            <person name="Oguiza J.A."/>
            <person name="Perez G."/>
            <person name="Pisabarro A.G."/>
            <person name="Ramirez L."/>
            <person name="Santoyo F."/>
            <person name="Master E."/>
            <person name="Coutinho P.M."/>
            <person name="Henrissat B."/>
            <person name="Lombard V."/>
            <person name="Magnuson J.K."/>
            <person name="Kuees U."/>
            <person name="Hori C."/>
            <person name="Igarashi K."/>
            <person name="Samejima M."/>
            <person name="Held B.W."/>
            <person name="Barry K.W."/>
            <person name="LaButti K.M."/>
            <person name="Lapidus A."/>
            <person name="Lindquist E.A."/>
            <person name="Lucas S.M."/>
            <person name="Riley R."/>
            <person name="Salamov A.A."/>
            <person name="Hoffmeister D."/>
            <person name="Schwenk D."/>
            <person name="Hadar Y."/>
            <person name="Yarden O."/>
            <person name="de Vries R.P."/>
            <person name="Wiebenga A."/>
            <person name="Stenlid J."/>
            <person name="Eastwood D."/>
            <person name="Grigoriev I.V."/>
            <person name="Berka R.M."/>
            <person name="Blanchette R.A."/>
            <person name="Kersten P."/>
            <person name="Martinez A.T."/>
            <person name="Vicuna R."/>
            <person name="Cullen D."/>
        </authorList>
    </citation>
    <scope>NUCLEOTIDE SEQUENCE [LARGE SCALE GENOMIC DNA]</scope>
    <source>
        <strain evidence="4 5">B</strain>
    </source>
</reference>
<evidence type="ECO:0000313" key="4">
    <source>
        <dbReference type="EMBL" id="EMD38679.1"/>
    </source>
</evidence>
<keyword evidence="1" id="KW-0479">Metal-binding</keyword>